<evidence type="ECO:0000313" key="2">
    <source>
        <dbReference type="Proteomes" id="UP000274822"/>
    </source>
</evidence>
<evidence type="ECO:0008006" key="3">
    <source>
        <dbReference type="Google" id="ProtNLM"/>
    </source>
</evidence>
<dbReference type="Proteomes" id="UP000274822">
    <property type="component" value="Unassembled WGS sequence"/>
</dbReference>
<accession>A0A433QBW4</accession>
<evidence type="ECO:0000313" key="1">
    <source>
        <dbReference type="EMBL" id="RUS27265.1"/>
    </source>
</evidence>
<dbReference type="GO" id="GO:0016805">
    <property type="term" value="F:dipeptidase activity"/>
    <property type="evidence" value="ECO:0007669"/>
    <property type="project" value="TreeGrafter"/>
</dbReference>
<sequence>MSIGSIHINVVNIPPTEIASTEVPTLLELTLRVPPYRDCLCQIHADPELGNVEYHSHNLLTSYLAGLSFTVERHTYGIPTGFVTEFVFGTGRRVGREKGRLYDALPVVGHACGHNLIAVSNVAAAVAVKTAPRGVEYRGGSCCLERRLEESNDGKIDLLRKNAFQSRVDACMVVHPTRVFISFDREGSWVWGPACS</sequence>
<organism evidence="1 2">
    <name type="scientific">Jimgerdemannia flammicorona</name>
    <dbReference type="NCBI Taxonomy" id="994334"/>
    <lineage>
        <taxon>Eukaryota</taxon>
        <taxon>Fungi</taxon>
        <taxon>Fungi incertae sedis</taxon>
        <taxon>Mucoromycota</taxon>
        <taxon>Mucoromycotina</taxon>
        <taxon>Endogonomycetes</taxon>
        <taxon>Endogonales</taxon>
        <taxon>Endogonaceae</taxon>
        <taxon>Jimgerdemannia</taxon>
    </lineage>
</organism>
<reference evidence="1 2" key="1">
    <citation type="journal article" date="2018" name="New Phytol.">
        <title>Phylogenomics of Endogonaceae and evolution of mycorrhizas within Mucoromycota.</title>
        <authorList>
            <person name="Chang Y."/>
            <person name="Desiro A."/>
            <person name="Na H."/>
            <person name="Sandor L."/>
            <person name="Lipzen A."/>
            <person name="Clum A."/>
            <person name="Barry K."/>
            <person name="Grigoriev I.V."/>
            <person name="Martin F.M."/>
            <person name="Stajich J.E."/>
            <person name="Smith M.E."/>
            <person name="Bonito G."/>
            <person name="Spatafora J.W."/>
        </authorList>
    </citation>
    <scope>NUCLEOTIDE SEQUENCE [LARGE SCALE GENOMIC DNA]</scope>
    <source>
        <strain evidence="1 2">AD002</strain>
    </source>
</reference>
<dbReference type="InterPro" id="IPR052030">
    <property type="entry name" value="Peptidase_M20/M20A_hydrolases"/>
</dbReference>
<comment type="caution">
    <text evidence="1">The sequence shown here is derived from an EMBL/GenBank/DDBJ whole genome shotgun (WGS) entry which is preliminary data.</text>
</comment>
<dbReference type="PANTHER" id="PTHR30575:SF0">
    <property type="entry name" value="XAA-ARG DIPEPTIDASE"/>
    <property type="match status" value="1"/>
</dbReference>
<gene>
    <name evidence="1" type="ORF">BC938DRAFT_483499</name>
</gene>
<protein>
    <recommendedName>
        <fullName evidence="3">Peptidase M20 dimerisation domain-containing protein</fullName>
    </recommendedName>
</protein>
<proteinExistence type="predicted"/>
<name>A0A433QBW4_9FUNG</name>
<dbReference type="EMBL" id="RBNJ01008765">
    <property type="protein sequence ID" value="RUS27265.1"/>
    <property type="molecule type" value="Genomic_DNA"/>
</dbReference>
<keyword evidence="2" id="KW-1185">Reference proteome</keyword>
<dbReference type="Gene3D" id="3.40.630.10">
    <property type="entry name" value="Zn peptidases"/>
    <property type="match status" value="1"/>
</dbReference>
<dbReference type="PANTHER" id="PTHR30575">
    <property type="entry name" value="PEPTIDASE M20"/>
    <property type="match status" value="1"/>
</dbReference>
<dbReference type="SUPFAM" id="SSF53187">
    <property type="entry name" value="Zn-dependent exopeptidases"/>
    <property type="match status" value="1"/>
</dbReference>
<dbReference type="AlphaFoldDB" id="A0A433QBW4"/>